<dbReference type="Pfam" id="PF22600">
    <property type="entry name" value="MTPAP-like_central"/>
    <property type="match status" value="1"/>
</dbReference>
<evidence type="ECO:0000259" key="9">
    <source>
        <dbReference type="Pfam" id="PF03828"/>
    </source>
</evidence>
<feature type="region of interest" description="Disordered" evidence="8">
    <location>
        <begin position="424"/>
        <end position="444"/>
    </location>
</feature>
<comment type="caution">
    <text evidence="11">The sequence shown here is derived from an EMBL/GenBank/DDBJ whole genome shotgun (WGS) entry which is preliminary data.</text>
</comment>
<comment type="cofactor">
    <cofactor evidence="1">
        <name>Mn(2+)</name>
        <dbReference type="ChEBI" id="CHEBI:29035"/>
    </cofactor>
</comment>
<evidence type="ECO:0000256" key="3">
    <source>
        <dbReference type="ARBA" id="ARBA00004496"/>
    </source>
</evidence>
<feature type="compositionally biased region" description="Low complexity" evidence="8">
    <location>
        <begin position="424"/>
        <end position="441"/>
    </location>
</feature>
<dbReference type="InterPro" id="IPR002058">
    <property type="entry name" value="PAP_assoc"/>
</dbReference>
<evidence type="ECO:0000256" key="5">
    <source>
        <dbReference type="ARBA" id="ARBA00022679"/>
    </source>
</evidence>
<keyword evidence="6" id="KW-0479">Metal-binding</keyword>
<accession>A0A813G5A2</accession>
<dbReference type="Proteomes" id="UP000654075">
    <property type="component" value="Unassembled WGS sequence"/>
</dbReference>
<proteinExistence type="predicted"/>
<keyword evidence="12" id="KW-1185">Reference proteome</keyword>
<keyword evidence="4" id="KW-0963">Cytoplasm</keyword>
<dbReference type="OrthoDB" id="407432at2759"/>
<evidence type="ECO:0000256" key="2">
    <source>
        <dbReference type="ARBA" id="ARBA00001946"/>
    </source>
</evidence>
<dbReference type="InterPro" id="IPR043519">
    <property type="entry name" value="NT_sf"/>
</dbReference>
<dbReference type="Gene3D" id="3.30.460.10">
    <property type="entry name" value="Beta Polymerase, domain 2"/>
    <property type="match status" value="1"/>
</dbReference>
<protein>
    <recommendedName>
        <fullName evidence="13">Polynucleotide adenylyltransferase</fullName>
    </recommendedName>
</protein>
<dbReference type="GO" id="GO:0046872">
    <property type="term" value="F:metal ion binding"/>
    <property type="evidence" value="ECO:0007669"/>
    <property type="project" value="UniProtKB-KW"/>
</dbReference>
<dbReference type="Gene3D" id="1.10.1410.10">
    <property type="match status" value="1"/>
</dbReference>
<evidence type="ECO:0000256" key="1">
    <source>
        <dbReference type="ARBA" id="ARBA00001936"/>
    </source>
</evidence>
<gene>
    <name evidence="11" type="ORF">PGLA1383_LOCUS39591</name>
</gene>
<dbReference type="Pfam" id="PF03828">
    <property type="entry name" value="PAP_assoc"/>
    <property type="match status" value="1"/>
</dbReference>
<dbReference type="GO" id="GO:0005737">
    <property type="term" value="C:cytoplasm"/>
    <property type="evidence" value="ECO:0007669"/>
    <property type="project" value="UniProtKB-SubCell"/>
</dbReference>
<evidence type="ECO:0000259" key="10">
    <source>
        <dbReference type="Pfam" id="PF22600"/>
    </source>
</evidence>
<dbReference type="GO" id="GO:0016779">
    <property type="term" value="F:nucleotidyltransferase activity"/>
    <property type="evidence" value="ECO:0007669"/>
    <property type="project" value="TreeGrafter"/>
</dbReference>
<evidence type="ECO:0000256" key="6">
    <source>
        <dbReference type="ARBA" id="ARBA00022723"/>
    </source>
</evidence>
<dbReference type="SUPFAM" id="SSF81631">
    <property type="entry name" value="PAP/OAS1 substrate-binding domain"/>
    <property type="match status" value="1"/>
</dbReference>
<dbReference type="PANTHER" id="PTHR12271">
    <property type="entry name" value="POLY A POLYMERASE CID PAP -RELATED"/>
    <property type="match status" value="1"/>
</dbReference>
<feature type="domain" description="PAP-associated" evidence="9">
    <location>
        <begin position="230"/>
        <end position="288"/>
    </location>
</feature>
<sequence length="511" mass="56563">MALDSNCYRQVKNLEEALLVQLEAVYPLQQERQRHFFCIQQMEQCVQLLGPGWHVRPFGSAANTLCTRGADLDLTCFHESVRDQDSHLATQELRYKLLPLLRCHPRFKIKEEIWSARVPIVKLLFDETTEVDLSCHNPQALQNTYLLKTYAELSPQVRRLVLAVKVWARTEGVSGAPSGHLSSYSLTLMVLYFLQVQQGLEMPCMPTEAFSSFGSTPEVQGISWTCALPLAELVTGFFVFYAGADGGFQWGSEVVSVRLGRRSQPRELDFQLLPGRLGHRLHIEDPFLLARNLNCVLTPENEQLLRAKLKQTATTICSGGIPSAFVPTPLESLASEKAASHPGKADTDTAAWLGGQTHAGIYKDSPHRGTAGGKLMSDADVGAERPSGKHLDQAALLQKPNHFKVGTNWVFGQDTRDQAVAVISDSESTRSGSGRSSSSSTLQQGLHCNDNFTAAWSDTYAWQEETSIDPYRTSVRTERFSAAKAWLDQASDLAPLPETLPSTLLGMRFQL</sequence>
<dbReference type="AlphaFoldDB" id="A0A813G5A2"/>
<evidence type="ECO:0000256" key="4">
    <source>
        <dbReference type="ARBA" id="ARBA00022490"/>
    </source>
</evidence>
<feature type="region of interest" description="Disordered" evidence="8">
    <location>
        <begin position="361"/>
        <end position="387"/>
    </location>
</feature>
<evidence type="ECO:0000256" key="8">
    <source>
        <dbReference type="SAM" id="MobiDB-lite"/>
    </source>
</evidence>
<dbReference type="EMBL" id="CAJNNV010027889">
    <property type="protein sequence ID" value="CAE8622084.1"/>
    <property type="molecule type" value="Genomic_DNA"/>
</dbReference>
<name>A0A813G5A2_POLGL</name>
<dbReference type="InterPro" id="IPR054708">
    <property type="entry name" value="MTPAP-like_central"/>
</dbReference>
<comment type="subcellular location">
    <subcellularLocation>
        <location evidence="3">Cytoplasm</location>
    </subcellularLocation>
</comment>
<comment type="cofactor">
    <cofactor evidence="2">
        <name>Mg(2+)</name>
        <dbReference type="ChEBI" id="CHEBI:18420"/>
    </cofactor>
</comment>
<organism evidence="11 12">
    <name type="scientific">Polarella glacialis</name>
    <name type="common">Dinoflagellate</name>
    <dbReference type="NCBI Taxonomy" id="89957"/>
    <lineage>
        <taxon>Eukaryota</taxon>
        <taxon>Sar</taxon>
        <taxon>Alveolata</taxon>
        <taxon>Dinophyceae</taxon>
        <taxon>Suessiales</taxon>
        <taxon>Suessiaceae</taxon>
        <taxon>Polarella</taxon>
    </lineage>
</organism>
<evidence type="ECO:0008006" key="13">
    <source>
        <dbReference type="Google" id="ProtNLM"/>
    </source>
</evidence>
<evidence type="ECO:0000313" key="12">
    <source>
        <dbReference type="Proteomes" id="UP000654075"/>
    </source>
</evidence>
<keyword evidence="7" id="KW-0460">Magnesium</keyword>
<dbReference type="SUPFAM" id="SSF81301">
    <property type="entry name" value="Nucleotidyltransferase"/>
    <property type="match status" value="1"/>
</dbReference>
<feature type="domain" description="Poly(A) RNA polymerase mitochondrial-like central palm" evidence="10">
    <location>
        <begin position="16"/>
        <end position="151"/>
    </location>
</feature>
<keyword evidence="5" id="KW-0808">Transferase</keyword>
<dbReference type="CDD" id="cd05402">
    <property type="entry name" value="NT_PAP_TUTase"/>
    <property type="match status" value="1"/>
</dbReference>
<reference evidence="11" key="1">
    <citation type="submission" date="2021-02" db="EMBL/GenBank/DDBJ databases">
        <authorList>
            <person name="Dougan E. K."/>
            <person name="Rhodes N."/>
            <person name="Thang M."/>
            <person name="Chan C."/>
        </authorList>
    </citation>
    <scope>NUCLEOTIDE SEQUENCE</scope>
</reference>
<evidence type="ECO:0000256" key="7">
    <source>
        <dbReference type="ARBA" id="ARBA00022842"/>
    </source>
</evidence>
<dbReference type="GO" id="GO:0031123">
    <property type="term" value="P:RNA 3'-end processing"/>
    <property type="evidence" value="ECO:0007669"/>
    <property type="project" value="TreeGrafter"/>
</dbReference>
<evidence type="ECO:0000313" key="11">
    <source>
        <dbReference type="EMBL" id="CAE8622084.1"/>
    </source>
</evidence>
<dbReference type="PANTHER" id="PTHR12271:SF40">
    <property type="entry name" value="POLY(A) RNA POLYMERASE GLD2"/>
    <property type="match status" value="1"/>
</dbReference>